<dbReference type="Pfam" id="PF16350">
    <property type="entry name" value="FAO_M"/>
    <property type="match status" value="1"/>
</dbReference>
<evidence type="ECO:0008006" key="8">
    <source>
        <dbReference type="Google" id="ProtNLM"/>
    </source>
</evidence>
<dbReference type="Gene3D" id="2.40.30.110">
    <property type="entry name" value="Aminomethyltransferase beta-barrel domains"/>
    <property type="match status" value="1"/>
</dbReference>
<dbReference type="VEuPathDB" id="VectorBase:GPAI006274"/>
<feature type="domain" description="FAD dependent oxidoreductase central" evidence="5">
    <location>
        <begin position="456"/>
        <end position="510"/>
    </location>
</feature>
<dbReference type="FunFam" id="3.50.50.60:FF:000769">
    <property type="entry name" value="Sarcosine dehydrogenase"/>
    <property type="match status" value="1"/>
</dbReference>
<dbReference type="Gene3D" id="3.30.1360.120">
    <property type="entry name" value="Probable tRNA modification gtpase trme, domain 1"/>
    <property type="match status" value="1"/>
</dbReference>
<keyword evidence="7" id="KW-1185">Reference proteome</keyword>
<dbReference type="Proteomes" id="UP000092445">
    <property type="component" value="Unassembled WGS sequence"/>
</dbReference>
<dbReference type="InterPro" id="IPR027266">
    <property type="entry name" value="TrmE/GcvT-like"/>
</dbReference>
<protein>
    <recommendedName>
        <fullName evidence="8">Sarcosine dehydrogenase, mitochondrial</fullName>
    </recommendedName>
</protein>
<reference evidence="7" key="1">
    <citation type="submission" date="2014-03" db="EMBL/GenBank/DDBJ databases">
        <authorList>
            <person name="Aksoy S."/>
            <person name="Warren W."/>
            <person name="Wilson R.K."/>
        </authorList>
    </citation>
    <scope>NUCLEOTIDE SEQUENCE [LARGE SCALE GENOMIC DNA]</scope>
    <source>
        <strain evidence="7">IAEA</strain>
    </source>
</reference>
<feature type="domain" description="GCVT N-terminal" evidence="3">
    <location>
        <begin position="514"/>
        <end position="834"/>
    </location>
</feature>
<dbReference type="EnsemblMetazoa" id="GPAI006274-RA">
    <property type="protein sequence ID" value="GPAI006274-PA"/>
    <property type="gene ID" value="GPAI006274"/>
</dbReference>
<dbReference type="PANTHER" id="PTHR43757:SF11">
    <property type="entry name" value="SARCOSINE DEHYDROGENASE"/>
    <property type="match status" value="1"/>
</dbReference>
<evidence type="ECO:0000313" key="6">
    <source>
        <dbReference type="EnsemblMetazoa" id="GPAI006274-PA"/>
    </source>
</evidence>
<feature type="domain" description="Aminomethyltransferase C-terminal" evidence="4">
    <location>
        <begin position="853"/>
        <end position="937"/>
    </location>
</feature>
<dbReference type="Gene3D" id="3.30.9.10">
    <property type="entry name" value="D-Amino Acid Oxidase, subunit A, domain 2"/>
    <property type="match status" value="2"/>
</dbReference>
<proteinExistence type="inferred from homology"/>
<dbReference type="SUPFAM" id="SSF101790">
    <property type="entry name" value="Aminomethyltransferase beta-barrel domain"/>
    <property type="match status" value="1"/>
</dbReference>
<dbReference type="FunFam" id="2.40.30.110:FF:000008">
    <property type="entry name" value="Sarcosine dehydrogenase"/>
    <property type="match status" value="1"/>
</dbReference>
<name>A0A1A9Z7L0_GLOPL</name>
<dbReference type="SUPFAM" id="SSF103025">
    <property type="entry name" value="Folate-binding domain"/>
    <property type="match status" value="1"/>
</dbReference>
<dbReference type="PANTHER" id="PTHR43757">
    <property type="entry name" value="AMINOMETHYLTRANSFERASE"/>
    <property type="match status" value="1"/>
</dbReference>
<dbReference type="InterPro" id="IPR036188">
    <property type="entry name" value="FAD/NAD-bd_sf"/>
</dbReference>
<dbReference type="SUPFAM" id="SSF51905">
    <property type="entry name" value="FAD/NAD(P)-binding domain"/>
    <property type="match status" value="1"/>
</dbReference>
<evidence type="ECO:0000259" key="3">
    <source>
        <dbReference type="Pfam" id="PF01571"/>
    </source>
</evidence>
<dbReference type="STRING" id="7398.A0A1A9Z7L0"/>
<accession>A0A1A9Z7L0</accession>
<dbReference type="InterPro" id="IPR029043">
    <property type="entry name" value="GcvT/YgfZ_C"/>
</dbReference>
<dbReference type="SUPFAM" id="SSF54373">
    <property type="entry name" value="FAD-linked reductases, C-terminal domain"/>
    <property type="match status" value="1"/>
</dbReference>
<dbReference type="InterPro" id="IPR013977">
    <property type="entry name" value="GcvT_C"/>
</dbReference>
<dbReference type="InterPro" id="IPR006076">
    <property type="entry name" value="FAD-dep_OxRdtase"/>
</dbReference>
<comment type="similarity">
    <text evidence="1">Belongs to the GcvT family.</text>
</comment>
<evidence type="ECO:0000256" key="1">
    <source>
        <dbReference type="ARBA" id="ARBA00008609"/>
    </source>
</evidence>
<dbReference type="InterPro" id="IPR006222">
    <property type="entry name" value="GCVT_N"/>
</dbReference>
<dbReference type="GO" id="GO:0005739">
    <property type="term" value="C:mitochondrion"/>
    <property type="evidence" value="ECO:0007669"/>
    <property type="project" value="TreeGrafter"/>
</dbReference>
<sequence>MWRRKINSKNIKIPIVNCLKPRLLNTVRQKSSMTNENLSTTSASPIQLPQEADVVVIGGGSAGCHTLYHLAKRGVNAILLERAKLTAGTTWHTAGLVWRLRPNDVDIQLLANSRDMLMQLEQETGLDPGWIQNGGVFIAHSNIRVFPKPIPIKTLQVLALTDLAKIDFKNLTVHLLLPFGLSLHIYTRLDEYKRLATVGNALGIENYVLTPQETQKVFPLLDPEAFIGALYSPGDGVVDPAMLCTALTRAASKYGAKAYENAPVDDLLTTTTSRGKKIVGVSTPHGNVKCETVINATGVWGRDLIEKHGSFLPLIPMKHAYVVSETIPGVRGLPNLRDHDYSTYFRIQGDAICLGGYEPNPILLEPVPKDFHFGLYDLDWSVFDTHLNGAIKLCPPFGNYGVKSTVCGPESFTPDHKPLMGPDNIITGLYHNCGFNSAGMMFGGGCGEQIALWVINGKPDLPMFGFDLRRFTEEQNRATQWISEKSHESYAKNYSMVFKYDQPLAGRDFQKDPLHDEMLANNAFMEEKQGWERPGFFLANRALVLPYDWYGSYGNKRHKDSAYERVLEGDLKYNTFSEHHNLIGEEALACRNNAVVFNMSYFCKLFLEGPEAEKAADWIFSGNTKRDVKKTVYTCALNNFGGVEADVTISRLASGTGAVHDPKFEGHGYYIVAGGASAYYTYSTIREELRRQNFKASVRDVTADMGVISIQGPKSRDILQQIVDCELTDANIPPNSTLLTKCQDVNNSRYEYDVRLLRVSFVGELGYELHVPKEYCAPVYKSLMTVGASNDLRNAGYRALYALSSEKGYHLWSFDLRPDDTPLEAGLGFTCRKKGLYKGKTAIDQQREEGLTKRIVYLTLDEQMPIWGLEGVYRNGEPVGFLRRAEYAYHLGKPLAQTYLQRPDKKIIDTDYIQQGNYEIDILGKRYKAQCYLRSPFDPEGKRVLGIYS</sequence>
<dbReference type="Pfam" id="PF01266">
    <property type="entry name" value="DAO"/>
    <property type="match status" value="1"/>
</dbReference>
<dbReference type="InterPro" id="IPR028896">
    <property type="entry name" value="GcvT/YgfZ/DmdA"/>
</dbReference>
<dbReference type="AlphaFoldDB" id="A0A1A9Z7L0"/>
<evidence type="ECO:0000259" key="5">
    <source>
        <dbReference type="Pfam" id="PF16350"/>
    </source>
</evidence>
<dbReference type="Pfam" id="PF08669">
    <property type="entry name" value="GCV_T_C"/>
    <property type="match status" value="1"/>
</dbReference>
<reference evidence="6" key="2">
    <citation type="submission" date="2020-05" db="UniProtKB">
        <authorList>
            <consortium name="EnsemblMetazoa"/>
        </authorList>
    </citation>
    <scope>IDENTIFICATION</scope>
    <source>
        <strain evidence="6">IAEA</strain>
    </source>
</reference>
<dbReference type="Gene3D" id="3.30.70.1400">
    <property type="entry name" value="Aminomethyltransferase beta-barrel domains"/>
    <property type="match status" value="1"/>
</dbReference>
<dbReference type="InterPro" id="IPR032503">
    <property type="entry name" value="FAO_M"/>
</dbReference>
<evidence type="ECO:0000259" key="4">
    <source>
        <dbReference type="Pfam" id="PF08669"/>
    </source>
</evidence>
<evidence type="ECO:0000313" key="7">
    <source>
        <dbReference type="Proteomes" id="UP000092445"/>
    </source>
</evidence>
<dbReference type="Pfam" id="PF01571">
    <property type="entry name" value="GCV_T"/>
    <property type="match status" value="1"/>
</dbReference>
<feature type="domain" description="FAD dependent oxidoreductase" evidence="2">
    <location>
        <begin position="53"/>
        <end position="451"/>
    </location>
</feature>
<evidence type="ECO:0000259" key="2">
    <source>
        <dbReference type="Pfam" id="PF01266"/>
    </source>
</evidence>
<organism evidence="6 7">
    <name type="scientific">Glossina pallidipes</name>
    <name type="common">Tsetse fly</name>
    <dbReference type="NCBI Taxonomy" id="7398"/>
    <lineage>
        <taxon>Eukaryota</taxon>
        <taxon>Metazoa</taxon>
        <taxon>Ecdysozoa</taxon>
        <taxon>Arthropoda</taxon>
        <taxon>Hexapoda</taxon>
        <taxon>Insecta</taxon>
        <taxon>Pterygota</taxon>
        <taxon>Neoptera</taxon>
        <taxon>Endopterygota</taxon>
        <taxon>Diptera</taxon>
        <taxon>Brachycera</taxon>
        <taxon>Muscomorpha</taxon>
        <taxon>Hippoboscoidea</taxon>
        <taxon>Glossinidae</taxon>
        <taxon>Glossina</taxon>
    </lineage>
</organism>
<dbReference type="Gene3D" id="3.50.50.60">
    <property type="entry name" value="FAD/NAD(P)-binding domain"/>
    <property type="match status" value="2"/>
</dbReference>